<dbReference type="Pfam" id="PF20684">
    <property type="entry name" value="Fung_rhodopsin"/>
    <property type="match status" value="1"/>
</dbReference>
<reference evidence="9" key="1">
    <citation type="submission" date="2022-10" db="EMBL/GenBank/DDBJ databases">
        <title>Determination and structural analysis of whole genome sequence of Sarocladium strictum F4-1.</title>
        <authorList>
            <person name="Hu L."/>
            <person name="Jiang Y."/>
        </authorList>
    </citation>
    <scope>NUCLEOTIDE SEQUENCE</scope>
    <source>
        <strain evidence="9">F4-1</strain>
    </source>
</reference>
<evidence type="ECO:0000256" key="1">
    <source>
        <dbReference type="ARBA" id="ARBA00004141"/>
    </source>
</evidence>
<evidence type="ECO:0000256" key="4">
    <source>
        <dbReference type="ARBA" id="ARBA00023136"/>
    </source>
</evidence>
<feature type="region of interest" description="Disordered" evidence="6">
    <location>
        <begin position="463"/>
        <end position="485"/>
    </location>
</feature>
<name>A0AA39L3R8_SARSR</name>
<comment type="caution">
    <text evidence="9">The sequence shown here is derived from an EMBL/GenBank/DDBJ whole genome shotgun (WGS) entry which is preliminary data.</text>
</comment>
<dbReference type="PANTHER" id="PTHR33048:SF96">
    <property type="entry name" value="INTEGRAL MEMBRANE PROTEIN"/>
    <property type="match status" value="1"/>
</dbReference>
<dbReference type="InterPro" id="IPR052337">
    <property type="entry name" value="SAT4-like"/>
</dbReference>
<evidence type="ECO:0000259" key="8">
    <source>
        <dbReference type="Pfam" id="PF20684"/>
    </source>
</evidence>
<gene>
    <name evidence="9" type="ORF">NLU13_8973</name>
</gene>
<keyword evidence="10" id="KW-1185">Reference proteome</keyword>
<evidence type="ECO:0000256" key="3">
    <source>
        <dbReference type="ARBA" id="ARBA00022989"/>
    </source>
</evidence>
<proteinExistence type="inferred from homology"/>
<dbReference type="InterPro" id="IPR049326">
    <property type="entry name" value="Rhodopsin_dom_fungi"/>
</dbReference>
<dbReference type="GO" id="GO:0016020">
    <property type="term" value="C:membrane"/>
    <property type="evidence" value="ECO:0007669"/>
    <property type="project" value="UniProtKB-SubCell"/>
</dbReference>
<comment type="similarity">
    <text evidence="5">Belongs to the SAT4 family.</text>
</comment>
<sequence length="502" mass="56268">MPAHPLSISIHPLEAASRRRTVRTSLAANSIIESAGSPDSRTQFSPVKISGQIVYTSSLIRLPFVAWFRESRPLPCQLAQRRDTFWENNLEITKADFNPKTKGRAKGTTKQHPSSAGLMGVPNRGPELQAVGYILVITAGITLLLRCFTRLFIVKSFGLDDWAMLVAMVFFTLFVTCALIGVHYGTGRHADDLTKDNFEKAMMYWWFCYMWYCASMVASKISIGWFLLRITVRKSDIITIWLVLACTVATGMVFFFTTLFQCSPQSYFWNRDQDGKCINIDIIIALTYLYSAFSLVCDFTFALLPVVLIMKLNLKRSHKYALIPIVMMACVASTAVLVRFAYVKDFKNPDFLWATIDIAIWSTTEQGLAITAGSLATLRPLVRLVTSKVSSLYGNRSTNLRASDHPHPPTIGGMGSKHKLNRPHGPFSLITAGGDDDRDLPAGKDIEMPERMWSIEKKSAWTMTRSRVDGASSEEELTAPGKHWDDSHLRTKTVIEAVPREE</sequence>
<keyword evidence="3 7" id="KW-1133">Transmembrane helix</keyword>
<feature type="domain" description="Rhodopsin" evidence="8">
    <location>
        <begin position="145"/>
        <end position="383"/>
    </location>
</feature>
<evidence type="ECO:0000313" key="10">
    <source>
        <dbReference type="Proteomes" id="UP001175261"/>
    </source>
</evidence>
<feature type="transmembrane region" description="Helical" evidence="7">
    <location>
        <begin position="165"/>
        <end position="184"/>
    </location>
</feature>
<evidence type="ECO:0000256" key="5">
    <source>
        <dbReference type="ARBA" id="ARBA00038359"/>
    </source>
</evidence>
<feature type="transmembrane region" description="Helical" evidence="7">
    <location>
        <begin position="320"/>
        <end position="342"/>
    </location>
</feature>
<feature type="transmembrane region" description="Helical" evidence="7">
    <location>
        <begin position="130"/>
        <end position="153"/>
    </location>
</feature>
<keyword evidence="4 7" id="KW-0472">Membrane</keyword>
<feature type="transmembrane region" description="Helical" evidence="7">
    <location>
        <begin position="204"/>
        <end position="228"/>
    </location>
</feature>
<accession>A0AA39L3R8</accession>
<organism evidence="9 10">
    <name type="scientific">Sarocladium strictum</name>
    <name type="common">Black bundle disease fungus</name>
    <name type="synonym">Acremonium strictum</name>
    <dbReference type="NCBI Taxonomy" id="5046"/>
    <lineage>
        <taxon>Eukaryota</taxon>
        <taxon>Fungi</taxon>
        <taxon>Dikarya</taxon>
        <taxon>Ascomycota</taxon>
        <taxon>Pezizomycotina</taxon>
        <taxon>Sordariomycetes</taxon>
        <taxon>Hypocreomycetidae</taxon>
        <taxon>Hypocreales</taxon>
        <taxon>Sarocladiaceae</taxon>
        <taxon>Sarocladium</taxon>
    </lineage>
</organism>
<dbReference type="Proteomes" id="UP001175261">
    <property type="component" value="Unassembled WGS sequence"/>
</dbReference>
<dbReference type="AlphaFoldDB" id="A0AA39L3R8"/>
<evidence type="ECO:0000313" key="9">
    <source>
        <dbReference type="EMBL" id="KAK0383057.1"/>
    </source>
</evidence>
<feature type="transmembrane region" description="Helical" evidence="7">
    <location>
        <begin position="240"/>
        <end position="260"/>
    </location>
</feature>
<feature type="transmembrane region" description="Helical" evidence="7">
    <location>
        <begin position="280"/>
        <end position="308"/>
    </location>
</feature>
<dbReference type="EMBL" id="JAPDFR010000009">
    <property type="protein sequence ID" value="KAK0383057.1"/>
    <property type="molecule type" value="Genomic_DNA"/>
</dbReference>
<protein>
    <recommendedName>
        <fullName evidence="8">Rhodopsin domain-containing protein</fullName>
    </recommendedName>
</protein>
<comment type="subcellular location">
    <subcellularLocation>
        <location evidence="1">Membrane</location>
        <topology evidence="1">Multi-pass membrane protein</topology>
    </subcellularLocation>
</comment>
<feature type="region of interest" description="Disordered" evidence="6">
    <location>
        <begin position="98"/>
        <end position="118"/>
    </location>
</feature>
<evidence type="ECO:0000256" key="2">
    <source>
        <dbReference type="ARBA" id="ARBA00022692"/>
    </source>
</evidence>
<dbReference type="PANTHER" id="PTHR33048">
    <property type="entry name" value="PTH11-LIKE INTEGRAL MEMBRANE PROTEIN (AFU_ORTHOLOGUE AFUA_5G11245)"/>
    <property type="match status" value="1"/>
</dbReference>
<evidence type="ECO:0000256" key="7">
    <source>
        <dbReference type="SAM" id="Phobius"/>
    </source>
</evidence>
<keyword evidence="2 7" id="KW-0812">Transmembrane</keyword>
<evidence type="ECO:0000256" key="6">
    <source>
        <dbReference type="SAM" id="MobiDB-lite"/>
    </source>
</evidence>